<sequence length="187" mass="21613">MFILSIPHYALIHIKLSIENETMSEQKPALSLDYLLNLDESQDGFKLMTLGKKQLTQWITPLISVGLIVWGFYLGFAGIGRYYVGLGAVFLTLQLAVRYVVLPMIFKRQFVKYQLGKNQQTILLFQHYFEVISNGRQKTYTYSEVKHFAEGKLTYVIELKTRVVIIVPKRVMTEPHQVAAFVNTFKK</sequence>
<reference evidence="3" key="1">
    <citation type="submission" date="2017-06" db="EMBL/GenBank/DDBJ databases">
        <authorList>
            <person name="Varghese N."/>
            <person name="Submissions S."/>
        </authorList>
    </citation>
    <scope>NUCLEOTIDE SEQUENCE [LARGE SCALE GENOMIC DNA]</scope>
    <source>
        <strain evidence="3">ANC 5114</strain>
    </source>
</reference>
<name>A0A217EGR1_9GAMM</name>
<dbReference type="EMBL" id="FZLN01000002">
    <property type="protein sequence ID" value="SNQ29370.1"/>
    <property type="molecule type" value="Genomic_DNA"/>
</dbReference>
<keyword evidence="1" id="KW-0812">Transmembrane</keyword>
<keyword evidence="3" id="KW-1185">Reference proteome</keyword>
<proteinExistence type="predicted"/>
<keyword evidence="1" id="KW-1133">Transmembrane helix</keyword>
<evidence type="ECO:0000256" key="1">
    <source>
        <dbReference type="SAM" id="Phobius"/>
    </source>
</evidence>
<evidence type="ECO:0000313" key="2">
    <source>
        <dbReference type="EMBL" id="SNQ29370.1"/>
    </source>
</evidence>
<dbReference type="AlphaFoldDB" id="A0A217EGR1"/>
<accession>A0A217EGR1</accession>
<feature type="transmembrane region" description="Helical" evidence="1">
    <location>
        <begin position="55"/>
        <end position="76"/>
    </location>
</feature>
<evidence type="ECO:0000313" key="3">
    <source>
        <dbReference type="Proteomes" id="UP000243463"/>
    </source>
</evidence>
<gene>
    <name evidence="2" type="ORF">SAMN05444584_1318</name>
</gene>
<protein>
    <submittedName>
        <fullName evidence="2">YcxB-like protein</fullName>
    </submittedName>
</protein>
<keyword evidence="1" id="KW-0472">Membrane</keyword>
<dbReference type="Proteomes" id="UP000243463">
    <property type="component" value="Unassembled WGS sequence"/>
</dbReference>
<feature type="transmembrane region" description="Helical" evidence="1">
    <location>
        <begin position="82"/>
        <end position="102"/>
    </location>
</feature>
<organism evidence="2 3">
    <name type="scientific">Acinetobacter apis</name>
    <dbReference type="NCBI Taxonomy" id="1229165"/>
    <lineage>
        <taxon>Bacteria</taxon>
        <taxon>Pseudomonadati</taxon>
        <taxon>Pseudomonadota</taxon>
        <taxon>Gammaproteobacteria</taxon>
        <taxon>Moraxellales</taxon>
        <taxon>Moraxellaceae</taxon>
        <taxon>Acinetobacter</taxon>
    </lineage>
</organism>